<name>A0A837D8L5_9PSEU</name>
<comment type="similarity">
    <text evidence="1">Belongs to the LytR/CpsA/Psr (LCP) family.</text>
</comment>
<dbReference type="RefSeq" id="WP_012796107.1">
    <property type="nucleotide sequence ID" value="NZ_FOWS01000008.1"/>
</dbReference>
<feature type="compositionally biased region" description="Basic and acidic residues" evidence="2">
    <location>
        <begin position="24"/>
        <end position="35"/>
    </location>
</feature>
<feature type="compositionally biased region" description="Basic and acidic residues" evidence="2">
    <location>
        <begin position="477"/>
        <end position="488"/>
    </location>
</feature>
<gene>
    <name evidence="5" type="ORF">MINT15_21950</name>
</gene>
<evidence type="ECO:0000259" key="4">
    <source>
        <dbReference type="Pfam" id="PF03816"/>
    </source>
</evidence>
<evidence type="ECO:0000313" key="5">
    <source>
        <dbReference type="EMBL" id="KHF43890.1"/>
    </source>
</evidence>
<reference evidence="5 6" key="1">
    <citation type="submission" date="2014-10" db="EMBL/GenBank/DDBJ databases">
        <title>Genome sequence of Micropolyspora internatus JCM3315.</title>
        <authorList>
            <person name="Shin S.-K."/>
            <person name="Yi H."/>
        </authorList>
    </citation>
    <scope>NUCLEOTIDE SEQUENCE [LARGE SCALE GENOMIC DNA]</scope>
    <source>
        <strain evidence="5 6">JCM 3315</strain>
    </source>
</reference>
<evidence type="ECO:0000256" key="1">
    <source>
        <dbReference type="ARBA" id="ARBA00006068"/>
    </source>
</evidence>
<dbReference type="Pfam" id="PF03816">
    <property type="entry name" value="LytR_cpsA_psr"/>
    <property type="match status" value="1"/>
</dbReference>
<dbReference type="Gene3D" id="3.40.630.190">
    <property type="entry name" value="LCP protein"/>
    <property type="match status" value="1"/>
</dbReference>
<feature type="compositionally biased region" description="Basic and acidic residues" evidence="2">
    <location>
        <begin position="1"/>
        <end position="17"/>
    </location>
</feature>
<protein>
    <submittedName>
        <fullName evidence="5">LytTR family transcriptional regulator</fullName>
    </submittedName>
</protein>
<feature type="region of interest" description="Disordered" evidence="2">
    <location>
        <begin position="1"/>
        <end position="124"/>
    </location>
</feature>
<feature type="compositionally biased region" description="Basic and acidic residues" evidence="2">
    <location>
        <begin position="42"/>
        <end position="68"/>
    </location>
</feature>
<dbReference type="PANTHER" id="PTHR33392">
    <property type="entry name" value="POLYISOPRENYL-TEICHOIC ACID--PEPTIDOGLYCAN TEICHOIC ACID TRANSFERASE TAGU"/>
    <property type="match status" value="1"/>
</dbReference>
<keyword evidence="3" id="KW-1133">Transmembrane helix</keyword>
<feature type="transmembrane region" description="Helical" evidence="3">
    <location>
        <begin position="129"/>
        <end position="150"/>
    </location>
</feature>
<feature type="compositionally biased region" description="Acidic residues" evidence="2">
    <location>
        <begin position="171"/>
        <end position="186"/>
    </location>
</feature>
<comment type="caution">
    <text evidence="5">The sequence shown here is derived from an EMBL/GenBank/DDBJ whole genome shotgun (WGS) entry which is preliminary data.</text>
</comment>
<feature type="region of interest" description="Disordered" evidence="2">
    <location>
        <begin position="165"/>
        <end position="188"/>
    </location>
</feature>
<keyword evidence="3" id="KW-0472">Membrane</keyword>
<dbReference type="InterPro" id="IPR004474">
    <property type="entry name" value="LytR_CpsA_psr"/>
</dbReference>
<dbReference type="OMA" id="DMWKLAN"/>
<dbReference type="AlphaFoldDB" id="A0A837D8L5"/>
<organism evidence="5 6">
    <name type="scientific">Saccharomonospora viridis</name>
    <dbReference type="NCBI Taxonomy" id="1852"/>
    <lineage>
        <taxon>Bacteria</taxon>
        <taxon>Bacillati</taxon>
        <taxon>Actinomycetota</taxon>
        <taxon>Actinomycetes</taxon>
        <taxon>Pseudonocardiales</taxon>
        <taxon>Pseudonocardiaceae</taxon>
        <taxon>Saccharomonospora</taxon>
    </lineage>
</organism>
<accession>A0A837D8L5</accession>
<dbReference type="InterPro" id="IPR050922">
    <property type="entry name" value="LytR/CpsA/Psr_CW_biosynth"/>
</dbReference>
<evidence type="ECO:0000256" key="2">
    <source>
        <dbReference type="SAM" id="MobiDB-lite"/>
    </source>
</evidence>
<dbReference type="PANTHER" id="PTHR33392:SF6">
    <property type="entry name" value="POLYISOPRENYL-TEICHOIC ACID--PEPTIDOGLYCAN TEICHOIC ACID TRANSFERASE TAGU"/>
    <property type="match status" value="1"/>
</dbReference>
<dbReference type="EMBL" id="JRZE01000004">
    <property type="protein sequence ID" value="KHF43890.1"/>
    <property type="molecule type" value="Genomic_DNA"/>
</dbReference>
<proteinExistence type="inferred from homology"/>
<feature type="domain" description="Cell envelope-related transcriptional attenuator" evidence="4">
    <location>
        <begin position="223"/>
        <end position="392"/>
    </location>
</feature>
<keyword evidence="3" id="KW-0812">Transmembrane</keyword>
<sequence>MDKGEKRPTTEGEEHEGASPGQIESEHGPDARSDSDGGMIPDRSDTDAADTDSHPGSDDSENSDRDHDGDDGDGAGSGPGARTEPETAEETGESGAGESARGPAEEPDAASRAPTRGRGRNRGRKAAKALVRSVGALLSVIALAITGYAYSTLDTLQDNVNTTDALRQNDEPDDGEPPPPPEDDGATDILLVGTDARTDMEGNPLPPHVLRQLRTENKPGISTDTLILLRIPHDGAPPTGISIPRDTWVAVSGDEHAKINSVYGTEKYRTANELRREGVTDRSEVERRSDQAGRAALVRTVQEFTQVRIDHYAEVNLFGFYLITEALDGVEVCLNHATFDTDSGANFAAGRQTVSGGEALSFVRQRNNLPRGDLDRIQRQQAFLASALNKVLSAGTLTDTGKLKKLANALRRSLVLDSDLDLLKFARQTRGIASGDFSFVTIPVVDIAAWSPDGKQSIVQVDVEEVRKFIAGVVEQGDGRGRDDRTAGERPSGGGSAPQNDGTKITADGVTCVN</sequence>
<dbReference type="NCBIfam" id="TIGR00350">
    <property type="entry name" value="lytR_cpsA_psr"/>
    <property type="match status" value="1"/>
</dbReference>
<dbReference type="Proteomes" id="UP000030848">
    <property type="component" value="Unassembled WGS sequence"/>
</dbReference>
<evidence type="ECO:0000256" key="3">
    <source>
        <dbReference type="SAM" id="Phobius"/>
    </source>
</evidence>
<feature type="region of interest" description="Disordered" evidence="2">
    <location>
        <begin position="477"/>
        <end position="508"/>
    </location>
</feature>
<feature type="compositionally biased region" description="Basic residues" evidence="2">
    <location>
        <begin position="115"/>
        <end position="124"/>
    </location>
</feature>
<evidence type="ECO:0000313" key="6">
    <source>
        <dbReference type="Proteomes" id="UP000030848"/>
    </source>
</evidence>